<evidence type="ECO:0000313" key="3">
    <source>
        <dbReference type="EMBL" id="CUP22713.1"/>
    </source>
</evidence>
<evidence type="ECO:0000313" key="4">
    <source>
        <dbReference type="Proteomes" id="UP000095544"/>
    </source>
</evidence>
<accession>A0A174LF12</accession>
<feature type="domain" description="HPt" evidence="2">
    <location>
        <begin position="25"/>
        <end position="117"/>
    </location>
</feature>
<feature type="modified residue" description="Phosphohistidine" evidence="1">
    <location>
        <position position="62"/>
    </location>
</feature>
<organism evidence="3 4">
    <name type="scientific">Faecalicatena contorta</name>
    <dbReference type="NCBI Taxonomy" id="39482"/>
    <lineage>
        <taxon>Bacteria</taxon>
        <taxon>Bacillati</taxon>
        <taxon>Bacillota</taxon>
        <taxon>Clostridia</taxon>
        <taxon>Lachnospirales</taxon>
        <taxon>Lachnospiraceae</taxon>
        <taxon>Faecalicatena</taxon>
    </lineage>
</organism>
<keyword evidence="1" id="KW-0597">Phosphoprotein</keyword>
<proteinExistence type="predicted"/>
<name>A0A174LF12_9FIRM</name>
<dbReference type="EMBL" id="CYZU01000068">
    <property type="protein sequence ID" value="CUP22713.1"/>
    <property type="molecule type" value="Genomic_DNA"/>
</dbReference>
<dbReference type="Proteomes" id="UP000095544">
    <property type="component" value="Unassembled WGS sequence"/>
</dbReference>
<protein>
    <submittedName>
        <fullName evidence="3">Hpt domain</fullName>
    </submittedName>
</protein>
<dbReference type="GO" id="GO:0000160">
    <property type="term" value="P:phosphorelay signal transduction system"/>
    <property type="evidence" value="ECO:0007669"/>
    <property type="project" value="InterPro"/>
</dbReference>
<dbReference type="PROSITE" id="PS50894">
    <property type="entry name" value="HPT"/>
    <property type="match status" value="1"/>
</dbReference>
<evidence type="ECO:0000259" key="2">
    <source>
        <dbReference type="PROSITE" id="PS50894"/>
    </source>
</evidence>
<reference evidence="3 4" key="1">
    <citation type="submission" date="2015-09" db="EMBL/GenBank/DDBJ databases">
        <authorList>
            <consortium name="Pathogen Informatics"/>
        </authorList>
    </citation>
    <scope>NUCLEOTIDE SEQUENCE [LARGE SCALE GENOMIC DNA]</scope>
    <source>
        <strain evidence="3 4">2789STDY5834876</strain>
    </source>
</reference>
<dbReference type="InterPro" id="IPR008207">
    <property type="entry name" value="Sig_transdc_His_kin_Hpt_dom"/>
</dbReference>
<dbReference type="Gene3D" id="1.20.120.160">
    <property type="entry name" value="HPT domain"/>
    <property type="match status" value="1"/>
</dbReference>
<dbReference type="Pfam" id="PF01627">
    <property type="entry name" value="Hpt"/>
    <property type="match status" value="1"/>
</dbReference>
<dbReference type="STRING" id="39482.ERS852491_04596"/>
<dbReference type="OrthoDB" id="1669200at2"/>
<gene>
    <name evidence="3" type="ORF">ERS852491_04596</name>
</gene>
<dbReference type="SUPFAM" id="SSF47226">
    <property type="entry name" value="Histidine-containing phosphotransfer domain, HPT domain"/>
    <property type="match status" value="1"/>
</dbReference>
<dbReference type="AlphaFoldDB" id="A0A174LF12"/>
<dbReference type="CDD" id="cd00088">
    <property type="entry name" value="HPT"/>
    <property type="match status" value="1"/>
</dbReference>
<sequence>MSGFKEIFEAYGGDYGITMARFINNEEMYMKFLDKFFEDDSISRLHTALEGNDLKGAFEAAHTLKGVAGNMGLTPLFDKVCAIVEPLRVCKEEAAYAELYQEIKGEFERADELRGALKRAVQP</sequence>
<dbReference type="InterPro" id="IPR036641">
    <property type="entry name" value="HPT_dom_sf"/>
</dbReference>
<evidence type="ECO:0000256" key="1">
    <source>
        <dbReference type="PROSITE-ProRule" id="PRU00110"/>
    </source>
</evidence>